<sequence length="27" mass="3197">MAPKFSVVKHIYYSEKVIVEFLVLKID</sequence>
<name>A0A0A9AED6_ARUDO</name>
<evidence type="ECO:0000313" key="1">
    <source>
        <dbReference type="EMBL" id="JAD47325.1"/>
    </source>
</evidence>
<protein>
    <submittedName>
        <fullName evidence="1">Uncharacterized protein</fullName>
    </submittedName>
</protein>
<proteinExistence type="predicted"/>
<reference evidence="1" key="2">
    <citation type="journal article" date="2015" name="Data Brief">
        <title>Shoot transcriptome of the giant reed, Arundo donax.</title>
        <authorList>
            <person name="Barrero R.A."/>
            <person name="Guerrero F.D."/>
            <person name="Moolhuijzen P."/>
            <person name="Goolsby J.A."/>
            <person name="Tidwell J."/>
            <person name="Bellgard S.E."/>
            <person name="Bellgard M.I."/>
        </authorList>
    </citation>
    <scope>NUCLEOTIDE SEQUENCE</scope>
    <source>
        <tissue evidence="1">Shoot tissue taken approximately 20 cm above the soil surface</tissue>
    </source>
</reference>
<organism evidence="1">
    <name type="scientific">Arundo donax</name>
    <name type="common">Giant reed</name>
    <name type="synonym">Donax arundinaceus</name>
    <dbReference type="NCBI Taxonomy" id="35708"/>
    <lineage>
        <taxon>Eukaryota</taxon>
        <taxon>Viridiplantae</taxon>
        <taxon>Streptophyta</taxon>
        <taxon>Embryophyta</taxon>
        <taxon>Tracheophyta</taxon>
        <taxon>Spermatophyta</taxon>
        <taxon>Magnoliopsida</taxon>
        <taxon>Liliopsida</taxon>
        <taxon>Poales</taxon>
        <taxon>Poaceae</taxon>
        <taxon>PACMAD clade</taxon>
        <taxon>Arundinoideae</taxon>
        <taxon>Arundineae</taxon>
        <taxon>Arundo</taxon>
    </lineage>
</organism>
<dbReference type="AlphaFoldDB" id="A0A0A9AED6"/>
<dbReference type="EMBL" id="GBRH01250570">
    <property type="protein sequence ID" value="JAD47325.1"/>
    <property type="molecule type" value="Transcribed_RNA"/>
</dbReference>
<accession>A0A0A9AED6</accession>
<reference evidence="1" key="1">
    <citation type="submission" date="2014-09" db="EMBL/GenBank/DDBJ databases">
        <authorList>
            <person name="Magalhaes I.L.F."/>
            <person name="Oliveira U."/>
            <person name="Santos F.R."/>
            <person name="Vidigal T.H.D.A."/>
            <person name="Brescovit A.D."/>
            <person name="Santos A.J."/>
        </authorList>
    </citation>
    <scope>NUCLEOTIDE SEQUENCE</scope>
    <source>
        <tissue evidence="1">Shoot tissue taken approximately 20 cm above the soil surface</tissue>
    </source>
</reference>